<proteinExistence type="predicted"/>
<feature type="compositionally biased region" description="Low complexity" evidence="1">
    <location>
        <begin position="364"/>
        <end position="376"/>
    </location>
</feature>
<feature type="compositionally biased region" description="Pro residues" evidence="1">
    <location>
        <begin position="692"/>
        <end position="702"/>
    </location>
</feature>
<feature type="compositionally biased region" description="Low complexity" evidence="1">
    <location>
        <begin position="833"/>
        <end position="850"/>
    </location>
</feature>
<dbReference type="GeneID" id="37273472"/>
<feature type="region of interest" description="Disordered" evidence="1">
    <location>
        <begin position="1"/>
        <end position="138"/>
    </location>
</feature>
<feature type="compositionally biased region" description="Low complexity" evidence="1">
    <location>
        <begin position="668"/>
        <end position="677"/>
    </location>
</feature>
<feature type="region of interest" description="Disordered" evidence="1">
    <location>
        <begin position="991"/>
        <end position="1010"/>
    </location>
</feature>
<feature type="region of interest" description="Disordered" evidence="1">
    <location>
        <begin position="262"/>
        <end position="380"/>
    </location>
</feature>
<organism evidence="2 3">
    <name type="scientific">Tilletiopsis washingtonensis</name>
    <dbReference type="NCBI Taxonomy" id="58919"/>
    <lineage>
        <taxon>Eukaryota</taxon>
        <taxon>Fungi</taxon>
        <taxon>Dikarya</taxon>
        <taxon>Basidiomycota</taxon>
        <taxon>Ustilaginomycotina</taxon>
        <taxon>Exobasidiomycetes</taxon>
        <taxon>Entylomatales</taxon>
        <taxon>Entylomatales incertae sedis</taxon>
        <taxon>Tilletiopsis</taxon>
    </lineage>
</organism>
<reference evidence="2 3" key="1">
    <citation type="journal article" date="2018" name="Mol. Biol. Evol.">
        <title>Broad Genomic Sampling Reveals a Smut Pathogenic Ancestry of the Fungal Clade Ustilaginomycotina.</title>
        <authorList>
            <person name="Kijpornyongpan T."/>
            <person name="Mondo S.J."/>
            <person name="Barry K."/>
            <person name="Sandor L."/>
            <person name="Lee J."/>
            <person name="Lipzen A."/>
            <person name="Pangilinan J."/>
            <person name="LaButti K."/>
            <person name="Hainaut M."/>
            <person name="Henrissat B."/>
            <person name="Grigoriev I.V."/>
            <person name="Spatafora J.W."/>
            <person name="Aime M.C."/>
        </authorList>
    </citation>
    <scope>NUCLEOTIDE SEQUENCE [LARGE SCALE GENOMIC DNA]</scope>
    <source>
        <strain evidence="2 3">MCA 4186</strain>
    </source>
</reference>
<keyword evidence="3" id="KW-1185">Reference proteome</keyword>
<feature type="compositionally biased region" description="Polar residues" evidence="1">
    <location>
        <begin position="810"/>
        <end position="825"/>
    </location>
</feature>
<feature type="compositionally biased region" description="Low complexity" evidence="1">
    <location>
        <begin position="54"/>
        <end position="69"/>
    </location>
</feature>
<feature type="region of interest" description="Disordered" evidence="1">
    <location>
        <begin position="636"/>
        <end position="973"/>
    </location>
</feature>
<dbReference type="OrthoDB" id="3366858at2759"/>
<name>A0A316Z5L5_9BASI</name>
<dbReference type="Proteomes" id="UP000245946">
    <property type="component" value="Unassembled WGS sequence"/>
</dbReference>
<feature type="region of interest" description="Disordered" evidence="1">
    <location>
        <begin position="202"/>
        <end position="236"/>
    </location>
</feature>
<accession>A0A316Z5L5</accession>
<dbReference type="STRING" id="58919.A0A316Z5L5"/>
<dbReference type="AlphaFoldDB" id="A0A316Z5L5"/>
<feature type="compositionally biased region" description="Polar residues" evidence="1">
    <location>
        <begin position="705"/>
        <end position="716"/>
    </location>
</feature>
<feature type="compositionally biased region" description="Acidic residues" evidence="1">
    <location>
        <begin position="287"/>
        <end position="302"/>
    </location>
</feature>
<feature type="compositionally biased region" description="Basic and acidic residues" evidence="1">
    <location>
        <begin position="89"/>
        <end position="98"/>
    </location>
</feature>
<gene>
    <name evidence="2" type="ORF">FA09DRAFT_97027</name>
</gene>
<evidence type="ECO:0000313" key="2">
    <source>
        <dbReference type="EMBL" id="PWN96258.1"/>
    </source>
</evidence>
<feature type="compositionally biased region" description="Low complexity" evidence="1">
    <location>
        <begin position="960"/>
        <end position="969"/>
    </location>
</feature>
<dbReference type="EMBL" id="KZ819300">
    <property type="protein sequence ID" value="PWN96258.1"/>
    <property type="molecule type" value="Genomic_DNA"/>
</dbReference>
<feature type="compositionally biased region" description="Low complexity" evidence="1">
    <location>
        <begin position="932"/>
        <end position="942"/>
    </location>
</feature>
<dbReference type="RefSeq" id="XP_025596537.1">
    <property type="nucleotide sequence ID" value="XM_025745928.1"/>
</dbReference>
<evidence type="ECO:0000256" key="1">
    <source>
        <dbReference type="SAM" id="MobiDB-lite"/>
    </source>
</evidence>
<feature type="compositionally biased region" description="Basic and acidic residues" evidence="1">
    <location>
        <begin position="645"/>
        <end position="659"/>
    </location>
</feature>
<feature type="compositionally biased region" description="Low complexity" evidence="1">
    <location>
        <begin position="732"/>
        <end position="754"/>
    </location>
</feature>
<evidence type="ECO:0000313" key="3">
    <source>
        <dbReference type="Proteomes" id="UP000245946"/>
    </source>
</evidence>
<sequence>MPMLLPPQPAFLGRRGSAEHEASMSSASLASSSACGGESSSSPAPSSRGGCDDGPSAGRPARRNASAGAAGAGNGGFKAFGRRLFQRSADARAPEARSARAAAMSPRSDSSSGSCTSADSERLGPATPTTPPRLDFPLAGGKSLFGDSFALAADASSPLALQSFGSSMLAGMYGRSGDESLMSSPPSSCGVLTPPAAAAAKAPFGSSRHAPFVTSRVSSARRGSKGPPSPKEAGVFASGADSDFLRAVLDLSFSEDEYQVADVPSYDSFRPSPSYIRPGLFRNDPRDAEDDSEDEYGAEGDECTSGYASAMSGTPPLSPEASPRFAGNMALPVSAHPSTFARYKGSARRGSAANEEPEDDEEAAGPSAPRRPSAPSVGLNTGSKRALYTCTLLKVHPQLAASFKASQDGARLIPGAAAVLDAPAPEELRSPRSVNAAAVLRTHPSTLAFTRDLGVAVARSSVMRKLRRETLPMAQEVELGWFQRKYGSEVISPEAVAVGLAQRPAVSPEALARPPMGVPVAPLPTSPLSRSLSSADALAAGARADGPTPETALPAAAQAGESGMSLWARRPTYLERTLLITAHESHEPGAIVYAESEAVYTVGKRTSLLPAPRQRRVVKPAPLAFSPRLRELAGLPPAEPLVRSSPDKFRKRERRRPDIGELLQTEQPTSAAASPSRRPAREEQPRKSSGRAPPPWIAPRPPQAKRSSTLPASASQVHLAVASPPALQASQSVSRLAVASPSPSRSLSRASSAADLTLPGQAWPHARRSSRMPAAVREESDASDEEDVPLAMLRAQQQERSAGSGMLRGSRSQSHLVQPPFSSHRQAVPPMPSVSRSPSRAAAPAAASAATGLMPSPSFARSPVARTSSSAQLAGAGDARLSSRPSDNVRLHSGSAPPRSPSTLSPPAGSGSKEARLRSSPSRQGNMHDASPRSAMPRSASLLPPPPLPTSPEGGRRASPRASPRMPSAVSMASMHQAYAAQPLQYGAMPSQHMMPQHAAPRQSSRPSNPSYPHMAPALVNLSPIPLPRSATMRAANW</sequence>
<feature type="compositionally biased region" description="Low complexity" evidence="1">
    <location>
        <begin position="23"/>
        <end position="47"/>
    </location>
</feature>
<feature type="compositionally biased region" description="Low complexity" evidence="1">
    <location>
        <begin position="99"/>
        <end position="118"/>
    </location>
</feature>
<protein>
    <submittedName>
        <fullName evidence="2">Uncharacterized protein</fullName>
    </submittedName>
</protein>